<dbReference type="SMART" id="SM00014">
    <property type="entry name" value="acidPPc"/>
    <property type="match status" value="1"/>
</dbReference>
<evidence type="ECO:0000256" key="3">
    <source>
        <dbReference type="ARBA" id="ARBA00009266"/>
    </source>
</evidence>
<dbReference type="Gene3D" id="1.20.144.10">
    <property type="entry name" value="Phosphatidic acid phosphatase type 2/haloperoxidase"/>
    <property type="match status" value="1"/>
</dbReference>
<feature type="transmembrane region" description="Helical" evidence="12">
    <location>
        <begin position="68"/>
        <end position="89"/>
    </location>
</feature>
<evidence type="ECO:0000256" key="4">
    <source>
        <dbReference type="ARBA" id="ARBA00012634"/>
    </source>
</evidence>
<dbReference type="PANTHER" id="PTHR12591">
    <property type="entry name" value="GLUCOSE-6-PHOSPHATASE"/>
    <property type="match status" value="1"/>
</dbReference>
<feature type="domain" description="Phosphatidic acid phosphatase type 2/haloperoxidase" evidence="13">
    <location>
        <begin position="1"/>
        <end position="113"/>
    </location>
</feature>
<dbReference type="GO" id="GO:0005789">
    <property type="term" value="C:endoplasmic reticulum membrane"/>
    <property type="evidence" value="ECO:0007669"/>
    <property type="project" value="UniProtKB-SubCell"/>
</dbReference>
<evidence type="ECO:0000256" key="7">
    <source>
        <dbReference type="ARBA" id="ARBA00022801"/>
    </source>
</evidence>
<comment type="pathway">
    <text evidence="2">Carbohydrate biosynthesis; gluconeogenesis.</text>
</comment>
<feature type="region of interest" description="Disordered" evidence="11">
    <location>
        <begin position="343"/>
        <end position="366"/>
    </location>
</feature>
<proteinExistence type="inferred from homology"/>
<dbReference type="PANTHER" id="PTHR12591:SF0">
    <property type="entry name" value="FI19814P1"/>
    <property type="match status" value="1"/>
</dbReference>
<keyword evidence="9 12" id="KW-1133">Transmembrane helix</keyword>
<comment type="subcellular location">
    <subcellularLocation>
        <location evidence="1">Endoplasmic reticulum membrane</location>
        <topology evidence="1">Multi-pass membrane protein</topology>
    </subcellularLocation>
</comment>
<evidence type="ECO:0000256" key="9">
    <source>
        <dbReference type="ARBA" id="ARBA00022989"/>
    </source>
</evidence>
<evidence type="ECO:0000256" key="10">
    <source>
        <dbReference type="ARBA" id="ARBA00023136"/>
    </source>
</evidence>
<comment type="similarity">
    <text evidence="3">Belongs to the glucose-6-phosphatase family.</text>
</comment>
<dbReference type="AlphaFoldDB" id="A0A915EXJ3"/>
<feature type="transmembrane region" description="Helical" evidence="12">
    <location>
        <begin position="301"/>
        <end position="324"/>
    </location>
</feature>
<feature type="compositionally biased region" description="Basic and acidic residues" evidence="11">
    <location>
        <begin position="349"/>
        <end position="366"/>
    </location>
</feature>
<keyword evidence="10 12" id="KW-0472">Membrane</keyword>
<evidence type="ECO:0000313" key="15">
    <source>
        <dbReference type="WBParaSite" id="maker-E.canG7_contigs_7271-snap-gene-0.3-mRNA-1"/>
    </source>
</evidence>
<dbReference type="EC" id="3.1.3.9" evidence="4"/>
<evidence type="ECO:0000256" key="12">
    <source>
        <dbReference type="SAM" id="Phobius"/>
    </source>
</evidence>
<dbReference type="WBParaSite" id="maker-E.canG7_contigs_7271-snap-gene-0.3-mRNA-1">
    <property type="protein sequence ID" value="maker-E.canG7_contigs_7271-snap-gene-0.3-mRNA-1"/>
    <property type="gene ID" value="EcG7_10168"/>
</dbReference>
<evidence type="ECO:0000256" key="2">
    <source>
        <dbReference type="ARBA" id="ARBA00004742"/>
    </source>
</evidence>
<dbReference type="SUPFAM" id="SSF48317">
    <property type="entry name" value="Acid phosphatase/Vanadium-dependent haloperoxidase"/>
    <property type="match status" value="1"/>
</dbReference>
<keyword evidence="7" id="KW-0378">Hydrolase</keyword>
<evidence type="ECO:0000259" key="13">
    <source>
        <dbReference type="SMART" id="SM00014"/>
    </source>
</evidence>
<name>A0A915EXJ3_9CEST</name>
<keyword evidence="6 12" id="KW-0812">Transmembrane</keyword>
<feature type="transmembrane region" description="Helical" evidence="12">
    <location>
        <begin position="175"/>
        <end position="198"/>
    </location>
</feature>
<evidence type="ECO:0000313" key="14">
    <source>
        <dbReference type="Proteomes" id="UP000887562"/>
    </source>
</evidence>
<dbReference type="Pfam" id="PF01569">
    <property type="entry name" value="PAP2"/>
    <property type="match status" value="1"/>
</dbReference>
<keyword evidence="5" id="KW-0312">Gluconeogenesis</keyword>
<evidence type="ECO:0000256" key="8">
    <source>
        <dbReference type="ARBA" id="ARBA00022824"/>
    </source>
</evidence>
<evidence type="ECO:0000256" key="6">
    <source>
        <dbReference type="ARBA" id="ARBA00022692"/>
    </source>
</evidence>
<evidence type="ECO:0000256" key="1">
    <source>
        <dbReference type="ARBA" id="ARBA00004477"/>
    </source>
</evidence>
<protein>
    <recommendedName>
        <fullName evidence="4">glucose-6-phosphatase</fullName>
        <ecNumber evidence="4">3.1.3.9</ecNumber>
    </recommendedName>
</protein>
<dbReference type="InterPro" id="IPR000326">
    <property type="entry name" value="PAP2/HPO"/>
</dbReference>
<sequence>MIACFENRAICGERPFWWVKSHKSANLTLKQFDITCETGPGSPSGHCMVFVAGWLPLILYIKHRRKKLGATLYSLLIICTIVVGVSRLYTATHFPHQVIEGSVAGKSLPTSFPNCFTTLHFYQQRHYFPHYSAFEGALIGQAFYQWTMQYTLERTTTTAASTDLRPSALISPQRLAIIGTLSFVLGEAIGATLNFLGVDVDRSLRMARTHCDRREWVHPSTSVEASYARVTGALLGLAAALIFRPLTVRSLKTPPLTVKRVIFPCVMCTVACYYCQRLISLLAPFFKCLLGYIPLGSQASFLFYMGAIGASCPLVVALVFSSLLHQLVSCKAQRCTSTKRNATVASSSHDSEASTRGERSRSRSQH</sequence>
<dbReference type="GO" id="GO:0004346">
    <property type="term" value="F:glucose-6-phosphatase activity"/>
    <property type="evidence" value="ECO:0007669"/>
    <property type="project" value="UniProtKB-EC"/>
</dbReference>
<dbReference type="Proteomes" id="UP000887562">
    <property type="component" value="Unplaced"/>
</dbReference>
<keyword evidence="14" id="KW-1185">Reference proteome</keyword>
<accession>A0A915EXJ3</accession>
<organism evidence="14 15">
    <name type="scientific">Echinococcus canadensis</name>
    <dbReference type="NCBI Taxonomy" id="519352"/>
    <lineage>
        <taxon>Eukaryota</taxon>
        <taxon>Metazoa</taxon>
        <taxon>Spiralia</taxon>
        <taxon>Lophotrochozoa</taxon>
        <taxon>Platyhelminthes</taxon>
        <taxon>Cestoda</taxon>
        <taxon>Eucestoda</taxon>
        <taxon>Cyclophyllidea</taxon>
        <taxon>Taeniidae</taxon>
        <taxon>Echinococcus</taxon>
        <taxon>Echinococcus canadensis group</taxon>
    </lineage>
</organism>
<evidence type="ECO:0000256" key="11">
    <source>
        <dbReference type="SAM" id="MobiDB-lite"/>
    </source>
</evidence>
<dbReference type="InterPro" id="IPR036938">
    <property type="entry name" value="PAP2/HPO_sf"/>
</dbReference>
<reference evidence="15" key="1">
    <citation type="submission" date="2022-11" db="UniProtKB">
        <authorList>
            <consortium name="WormBaseParasite"/>
        </authorList>
    </citation>
    <scope>IDENTIFICATION</scope>
</reference>
<evidence type="ECO:0000256" key="5">
    <source>
        <dbReference type="ARBA" id="ARBA00022432"/>
    </source>
</evidence>
<keyword evidence="8" id="KW-0256">Endoplasmic reticulum</keyword>
<dbReference type="GO" id="GO:0051156">
    <property type="term" value="P:glucose 6-phosphate metabolic process"/>
    <property type="evidence" value="ECO:0007669"/>
    <property type="project" value="TreeGrafter"/>
</dbReference>
<dbReference type="GO" id="GO:0006094">
    <property type="term" value="P:gluconeogenesis"/>
    <property type="evidence" value="ECO:0007669"/>
    <property type="project" value="UniProtKB-KW"/>
</dbReference>